<dbReference type="AlphaFoldDB" id="A0A388KUE6"/>
<dbReference type="Gramene" id="GBG73677">
    <property type="protein sequence ID" value="GBG73677"/>
    <property type="gene ID" value="CBR_g17019"/>
</dbReference>
<dbReference type="EMBL" id="BFEA01000187">
    <property type="protein sequence ID" value="GBG73677.1"/>
    <property type="molecule type" value="Genomic_DNA"/>
</dbReference>
<proteinExistence type="predicted"/>
<evidence type="ECO:0000313" key="1">
    <source>
        <dbReference type="EMBL" id="GBG73677.1"/>
    </source>
</evidence>
<gene>
    <name evidence="1" type="ORF">CBR_g17019</name>
</gene>
<keyword evidence="2" id="KW-1185">Reference proteome</keyword>
<protein>
    <submittedName>
        <fullName evidence="1">Uncharacterized protein</fullName>
    </submittedName>
</protein>
<dbReference type="Proteomes" id="UP000265515">
    <property type="component" value="Unassembled WGS sequence"/>
</dbReference>
<comment type="caution">
    <text evidence="1">The sequence shown here is derived from an EMBL/GenBank/DDBJ whole genome shotgun (WGS) entry which is preliminary data.</text>
</comment>
<evidence type="ECO:0000313" key="2">
    <source>
        <dbReference type="Proteomes" id="UP000265515"/>
    </source>
</evidence>
<accession>A0A388KUE6</accession>
<reference evidence="1 2" key="1">
    <citation type="journal article" date="2018" name="Cell">
        <title>The Chara Genome: Secondary Complexity and Implications for Plant Terrestrialization.</title>
        <authorList>
            <person name="Nishiyama T."/>
            <person name="Sakayama H."/>
            <person name="Vries J.D."/>
            <person name="Buschmann H."/>
            <person name="Saint-Marcoux D."/>
            <person name="Ullrich K.K."/>
            <person name="Haas F.B."/>
            <person name="Vanderstraeten L."/>
            <person name="Becker D."/>
            <person name="Lang D."/>
            <person name="Vosolsobe S."/>
            <person name="Rombauts S."/>
            <person name="Wilhelmsson P.K.I."/>
            <person name="Janitza P."/>
            <person name="Kern R."/>
            <person name="Heyl A."/>
            <person name="Rumpler F."/>
            <person name="Villalobos L.I.A.C."/>
            <person name="Clay J.M."/>
            <person name="Skokan R."/>
            <person name="Toyoda A."/>
            <person name="Suzuki Y."/>
            <person name="Kagoshima H."/>
            <person name="Schijlen E."/>
            <person name="Tajeshwar N."/>
            <person name="Catarino B."/>
            <person name="Hetherington A.J."/>
            <person name="Saltykova A."/>
            <person name="Bonnot C."/>
            <person name="Breuninger H."/>
            <person name="Symeonidi A."/>
            <person name="Radhakrishnan G.V."/>
            <person name="Van Nieuwerburgh F."/>
            <person name="Deforce D."/>
            <person name="Chang C."/>
            <person name="Karol K.G."/>
            <person name="Hedrich R."/>
            <person name="Ulvskov P."/>
            <person name="Glockner G."/>
            <person name="Delwiche C.F."/>
            <person name="Petrasek J."/>
            <person name="Van de Peer Y."/>
            <person name="Friml J."/>
            <person name="Beilby M."/>
            <person name="Dolan L."/>
            <person name="Kohara Y."/>
            <person name="Sugano S."/>
            <person name="Fujiyama A."/>
            <person name="Delaux P.-M."/>
            <person name="Quint M."/>
            <person name="TheiBen G."/>
            <person name="Hagemann M."/>
            <person name="Harholt J."/>
            <person name="Dunand C."/>
            <person name="Zachgo S."/>
            <person name="Langdale J."/>
            <person name="Maumus F."/>
            <person name="Straeten D.V.D."/>
            <person name="Gould S.B."/>
            <person name="Rensing S.A."/>
        </authorList>
    </citation>
    <scope>NUCLEOTIDE SEQUENCE [LARGE SCALE GENOMIC DNA]</scope>
    <source>
        <strain evidence="1 2">S276</strain>
    </source>
</reference>
<sequence>MKLTLTEKIQKEFDHYFSLKLTKDEKRSFELLYWWKVKGMVVSTTDKRVLLPPLPIMTRAARAVLCISLFVDSVRAPPMS</sequence>
<name>A0A388KUE6_CHABU</name>
<organism evidence="1 2">
    <name type="scientific">Chara braunii</name>
    <name type="common">Braun's stonewort</name>
    <dbReference type="NCBI Taxonomy" id="69332"/>
    <lineage>
        <taxon>Eukaryota</taxon>
        <taxon>Viridiplantae</taxon>
        <taxon>Streptophyta</taxon>
        <taxon>Charophyceae</taxon>
        <taxon>Charales</taxon>
        <taxon>Characeae</taxon>
        <taxon>Chara</taxon>
    </lineage>
</organism>